<evidence type="ECO:0000313" key="3">
    <source>
        <dbReference type="EMBL" id="MDV3455407.1"/>
    </source>
</evidence>
<comment type="caution">
    <text evidence="3">The sequence shown here is derived from an EMBL/GenBank/DDBJ whole genome shotgun (WGS) entry which is preliminary data.</text>
</comment>
<gene>
    <name evidence="3" type="ORF">RZN05_00310</name>
</gene>
<evidence type="ECO:0000256" key="2">
    <source>
        <dbReference type="SAM" id="MobiDB-lite"/>
    </source>
</evidence>
<protein>
    <submittedName>
        <fullName evidence="3">Type II toxin-antitoxin system RelE/ParE family toxin</fullName>
    </submittedName>
</protein>
<name>A0ABU3Y2I1_9SPHN</name>
<sequence>MGDAIRHTAAQLPAHPHAYRPGRVAGTREAVVHPNYILIYRVSEIIEIVAVIHARQRYP</sequence>
<dbReference type="Proteomes" id="UP001273531">
    <property type="component" value="Unassembled WGS sequence"/>
</dbReference>
<feature type="region of interest" description="Disordered" evidence="2">
    <location>
        <begin position="1"/>
        <end position="20"/>
    </location>
</feature>
<accession>A0ABU3Y2I1</accession>
<reference evidence="3 4" key="1">
    <citation type="submission" date="2023-10" db="EMBL/GenBank/DDBJ databases">
        <title>Sphingomonas sp. HF-S4 16S ribosomal RNA gene Genome sequencing and assembly.</title>
        <authorList>
            <person name="Lee H."/>
        </authorList>
    </citation>
    <scope>NUCLEOTIDE SEQUENCE [LARGE SCALE GENOMIC DNA]</scope>
    <source>
        <strain evidence="3 4">HF-S4</strain>
    </source>
</reference>
<evidence type="ECO:0000313" key="4">
    <source>
        <dbReference type="Proteomes" id="UP001273531"/>
    </source>
</evidence>
<dbReference type="RefSeq" id="WP_317227529.1">
    <property type="nucleotide sequence ID" value="NZ_JAWJEJ010000001.1"/>
</dbReference>
<dbReference type="Pfam" id="PF05016">
    <property type="entry name" value="ParE_toxin"/>
    <property type="match status" value="1"/>
</dbReference>
<dbReference type="Gene3D" id="3.30.2310.20">
    <property type="entry name" value="RelE-like"/>
    <property type="match status" value="1"/>
</dbReference>
<dbReference type="InterPro" id="IPR007712">
    <property type="entry name" value="RelE/ParE_toxin"/>
</dbReference>
<dbReference type="InterPro" id="IPR035093">
    <property type="entry name" value="RelE/ParE_toxin_dom_sf"/>
</dbReference>
<organism evidence="3 4">
    <name type="scientific">Sphingomonas agrestis</name>
    <dbReference type="NCBI Taxonomy" id="3080540"/>
    <lineage>
        <taxon>Bacteria</taxon>
        <taxon>Pseudomonadati</taxon>
        <taxon>Pseudomonadota</taxon>
        <taxon>Alphaproteobacteria</taxon>
        <taxon>Sphingomonadales</taxon>
        <taxon>Sphingomonadaceae</taxon>
        <taxon>Sphingomonas</taxon>
    </lineage>
</organism>
<keyword evidence="1" id="KW-1277">Toxin-antitoxin system</keyword>
<proteinExistence type="predicted"/>
<keyword evidence="4" id="KW-1185">Reference proteome</keyword>
<evidence type="ECO:0000256" key="1">
    <source>
        <dbReference type="ARBA" id="ARBA00022649"/>
    </source>
</evidence>
<dbReference type="EMBL" id="JAWJEJ010000001">
    <property type="protein sequence ID" value="MDV3455407.1"/>
    <property type="molecule type" value="Genomic_DNA"/>
</dbReference>